<feature type="domain" description="Lactate/malate dehydrogenase N-terminal" evidence="10">
    <location>
        <begin position="7"/>
        <end position="144"/>
    </location>
</feature>
<dbReference type="Pfam" id="PF02866">
    <property type="entry name" value="Ldh_1_C"/>
    <property type="match status" value="1"/>
</dbReference>
<dbReference type="GO" id="GO:0006099">
    <property type="term" value="P:tricarboxylic acid cycle"/>
    <property type="evidence" value="ECO:0007669"/>
    <property type="project" value="UniProtKB-KW"/>
</dbReference>
<dbReference type="PANTHER" id="PTHR43128">
    <property type="entry name" value="L-2-HYDROXYCARBOXYLATE DEHYDROGENASE (NAD(P)(+))"/>
    <property type="match status" value="1"/>
</dbReference>
<evidence type="ECO:0000256" key="5">
    <source>
        <dbReference type="ARBA" id="ARBA00023027"/>
    </source>
</evidence>
<keyword evidence="4 9" id="KW-0560">Oxidoreductase</keyword>
<feature type="active site" description="Proton acceptor" evidence="6">
    <location>
        <position position="177"/>
    </location>
</feature>
<proteinExistence type="inferred from homology"/>
<dbReference type="NCBIfam" id="NF004863">
    <property type="entry name" value="PRK06223.1"/>
    <property type="match status" value="1"/>
</dbReference>
<dbReference type="SUPFAM" id="SSF51735">
    <property type="entry name" value="NAD(P)-binding Rossmann-fold domains"/>
    <property type="match status" value="1"/>
</dbReference>
<dbReference type="PIRSF" id="PIRSF000102">
    <property type="entry name" value="Lac_mal_DH"/>
    <property type="match status" value="1"/>
</dbReference>
<evidence type="ECO:0000259" key="11">
    <source>
        <dbReference type="Pfam" id="PF02866"/>
    </source>
</evidence>
<dbReference type="Proteomes" id="UP000291213">
    <property type="component" value="Unassembled WGS sequence"/>
</dbReference>
<feature type="domain" description="Lactate/malate dehydrogenase C-terminal" evidence="11">
    <location>
        <begin position="149"/>
        <end position="305"/>
    </location>
</feature>
<dbReference type="InterPro" id="IPR001236">
    <property type="entry name" value="Lactate/malate_DH_N"/>
</dbReference>
<evidence type="ECO:0000256" key="4">
    <source>
        <dbReference type="ARBA" id="ARBA00023002"/>
    </source>
</evidence>
<gene>
    <name evidence="12" type="ORF">apy_03460</name>
</gene>
<dbReference type="Pfam" id="PF00056">
    <property type="entry name" value="Ldh_1_N"/>
    <property type="match status" value="1"/>
</dbReference>
<dbReference type="Gene3D" id="3.40.50.720">
    <property type="entry name" value="NAD(P)-binding Rossmann-like Domain"/>
    <property type="match status" value="1"/>
</dbReference>
<feature type="binding site" evidence="7">
    <location>
        <position position="153"/>
    </location>
    <ligand>
        <name>substrate</name>
    </ligand>
</feature>
<evidence type="ECO:0000256" key="1">
    <source>
        <dbReference type="ARBA" id="ARBA00008104"/>
    </source>
</evidence>
<dbReference type="GO" id="GO:0006089">
    <property type="term" value="P:lactate metabolic process"/>
    <property type="evidence" value="ECO:0007669"/>
    <property type="project" value="TreeGrafter"/>
</dbReference>
<evidence type="ECO:0000256" key="2">
    <source>
        <dbReference type="ARBA" id="ARBA00020382"/>
    </source>
</evidence>
<dbReference type="InterPro" id="IPR036291">
    <property type="entry name" value="NAD(P)-bd_dom_sf"/>
</dbReference>
<dbReference type="InterPro" id="IPR001557">
    <property type="entry name" value="L-lactate/malate_DH"/>
</dbReference>
<dbReference type="PANTHER" id="PTHR43128:SF16">
    <property type="entry name" value="L-LACTATE DEHYDROGENASE"/>
    <property type="match status" value="1"/>
</dbReference>
<dbReference type="GO" id="GO:0004459">
    <property type="term" value="F:L-lactate dehydrogenase (NAD+) activity"/>
    <property type="evidence" value="ECO:0007669"/>
    <property type="project" value="TreeGrafter"/>
</dbReference>
<accession>A0A401H881</accession>
<dbReference type="FunFam" id="3.40.50.720:FF:000018">
    <property type="entry name" value="Malate dehydrogenase"/>
    <property type="match status" value="1"/>
</dbReference>
<protein>
    <recommendedName>
        <fullName evidence="2">Malate dehydrogenase</fullName>
    </recommendedName>
</protein>
<dbReference type="InterPro" id="IPR015955">
    <property type="entry name" value="Lactate_DH/Glyco_Ohase_4_C"/>
</dbReference>
<dbReference type="CDD" id="cd01339">
    <property type="entry name" value="LDH-like_MDH"/>
    <property type="match status" value="1"/>
</dbReference>
<reference evidence="12 13" key="1">
    <citation type="submission" date="2017-02" db="EMBL/GenBank/DDBJ databases">
        <title>isolation and characterization of a novel temperate virus Aeropyrum globular virus 1 infecting hyperthermophilic archaeon Aeropyrum.</title>
        <authorList>
            <person name="Yumiya M."/>
            <person name="Yoshida T."/>
            <person name="Sako Y."/>
        </authorList>
    </citation>
    <scope>NUCLEOTIDE SEQUENCE [LARGE SCALE GENOMIC DNA]</scope>
    <source>
        <strain evidence="12 13">YK1-12-2013</strain>
    </source>
</reference>
<evidence type="ECO:0000256" key="7">
    <source>
        <dbReference type="PIRSR" id="PIRSR000102-2"/>
    </source>
</evidence>
<feature type="binding site" evidence="8">
    <location>
        <begin position="11"/>
        <end position="16"/>
    </location>
    <ligand>
        <name>NAD(+)</name>
        <dbReference type="ChEBI" id="CHEBI:57540"/>
    </ligand>
</feature>
<evidence type="ECO:0000313" key="13">
    <source>
        <dbReference type="Proteomes" id="UP000291213"/>
    </source>
</evidence>
<dbReference type="EMBL" id="BDMD01000014">
    <property type="protein sequence ID" value="GBF08621.1"/>
    <property type="molecule type" value="Genomic_DNA"/>
</dbReference>
<evidence type="ECO:0000313" key="12">
    <source>
        <dbReference type="EMBL" id="GBF08621.1"/>
    </source>
</evidence>
<evidence type="ECO:0000256" key="8">
    <source>
        <dbReference type="PIRSR" id="PIRSR000102-3"/>
    </source>
</evidence>
<comment type="caution">
    <text evidence="12">The sequence shown here is derived from an EMBL/GenBank/DDBJ whole genome shotgun (WGS) entry which is preliminary data.</text>
</comment>
<keyword evidence="3" id="KW-0816">Tricarboxylic acid cycle</keyword>
<dbReference type="InterPro" id="IPR022383">
    <property type="entry name" value="Lactate/malate_DH_C"/>
</dbReference>
<comment type="similarity">
    <text evidence="1 9">Belongs to the LDH/MDH superfamily.</text>
</comment>
<dbReference type="PRINTS" id="PR00086">
    <property type="entry name" value="LLDHDRGNASE"/>
</dbReference>
<feature type="binding site" evidence="7">
    <location>
        <position position="90"/>
    </location>
    <ligand>
        <name>substrate</name>
    </ligand>
</feature>
<feature type="binding site" evidence="7">
    <location>
        <position position="84"/>
    </location>
    <ligand>
        <name>substrate</name>
    </ligand>
</feature>
<evidence type="ECO:0000259" key="10">
    <source>
        <dbReference type="Pfam" id="PF00056"/>
    </source>
</evidence>
<name>A0A401H881_AERPX</name>
<sequence>MVGQPLITILGAGKVGMATAVMLMMRGYDDLLLIARTPGKPQGEALDLAHAAAELGVDIRISGSNSYEDMRGSDIVLVTAGIGRKPGMTREQLLEANANTMADLAEKIKAYAKDAIVVITTNPVDAMAYVMYKKTGFPRERVIGFSGILDSARMAYYISQKLGVSFNSVNAIVLGMHGQKMFPVPRLSSVGGVPLEHLMSKEEIEEVVSETVNAGAKITELRGYSSNYGPAAGLVLTVEAIKRDSKRIYPYSLYLQGEYGYNDVVAEVPAVIGKSGIERIIELPLTEDEKRKFDEAVQAVKKLVETLPPQLRE</sequence>
<organism evidence="12 13">
    <name type="scientific">Aeropyrum pernix</name>
    <dbReference type="NCBI Taxonomy" id="56636"/>
    <lineage>
        <taxon>Archaea</taxon>
        <taxon>Thermoproteota</taxon>
        <taxon>Thermoprotei</taxon>
        <taxon>Desulfurococcales</taxon>
        <taxon>Desulfurococcaceae</taxon>
        <taxon>Aeropyrum</taxon>
    </lineage>
</organism>
<feature type="binding site" evidence="8">
    <location>
        <position position="97"/>
    </location>
    <ligand>
        <name>NAD(+)</name>
        <dbReference type="ChEBI" id="CHEBI:57540"/>
    </ligand>
</feature>
<feature type="binding site" evidence="7">
    <location>
        <position position="122"/>
    </location>
    <ligand>
        <name>substrate</name>
    </ligand>
</feature>
<keyword evidence="5 8" id="KW-0520">NAD</keyword>
<dbReference type="Gene3D" id="3.90.110.10">
    <property type="entry name" value="Lactate dehydrogenase/glycoside hydrolase, family 4, C-terminal"/>
    <property type="match status" value="1"/>
</dbReference>
<evidence type="ECO:0000256" key="6">
    <source>
        <dbReference type="PIRSR" id="PIRSR000102-1"/>
    </source>
</evidence>
<dbReference type="AlphaFoldDB" id="A0A401H881"/>
<evidence type="ECO:0000256" key="3">
    <source>
        <dbReference type="ARBA" id="ARBA00022532"/>
    </source>
</evidence>
<evidence type="ECO:0000256" key="9">
    <source>
        <dbReference type="RuleBase" id="RU003369"/>
    </source>
</evidence>
<dbReference type="SUPFAM" id="SSF56327">
    <property type="entry name" value="LDH C-terminal domain-like"/>
    <property type="match status" value="1"/>
</dbReference>
<dbReference type="InterPro" id="IPR011275">
    <property type="entry name" value="Malate_DH_type3"/>
</dbReference>